<dbReference type="Gene3D" id="3.30.360.10">
    <property type="entry name" value="Dihydrodipicolinate Reductase, domain 2"/>
    <property type="match status" value="1"/>
</dbReference>
<evidence type="ECO:0000259" key="1">
    <source>
        <dbReference type="Pfam" id="PF01408"/>
    </source>
</evidence>
<organism evidence="3 4">
    <name type="scientific">Oricola thermophila</name>
    <dbReference type="NCBI Taxonomy" id="2742145"/>
    <lineage>
        <taxon>Bacteria</taxon>
        <taxon>Pseudomonadati</taxon>
        <taxon>Pseudomonadota</taxon>
        <taxon>Alphaproteobacteria</taxon>
        <taxon>Hyphomicrobiales</taxon>
        <taxon>Ahrensiaceae</taxon>
        <taxon>Oricola</taxon>
    </lineage>
</organism>
<dbReference type="Proteomes" id="UP000509367">
    <property type="component" value="Chromosome"/>
</dbReference>
<dbReference type="Pfam" id="PF01408">
    <property type="entry name" value="GFO_IDH_MocA"/>
    <property type="match status" value="1"/>
</dbReference>
<feature type="domain" description="GFO/IDH/MocA-like oxidoreductase" evidence="2">
    <location>
        <begin position="136"/>
        <end position="248"/>
    </location>
</feature>
<gene>
    <name evidence="3" type="ORF">HTY61_11910</name>
</gene>
<dbReference type="InterPro" id="IPR051317">
    <property type="entry name" value="Gfo/Idh/MocA_oxidoreduct"/>
</dbReference>
<dbReference type="SUPFAM" id="SSF55347">
    <property type="entry name" value="Glyceraldehyde-3-phosphate dehydrogenase-like, C-terminal domain"/>
    <property type="match status" value="1"/>
</dbReference>
<name>A0A6N1VEJ8_9HYPH</name>
<reference evidence="3 4" key="1">
    <citation type="submission" date="2020-06" db="EMBL/GenBank/DDBJ databases">
        <title>Oricola thermophila sp. nov. isolated from a tidal sediments.</title>
        <authorList>
            <person name="Kwon K.K."/>
            <person name="Yang S.-H."/>
            <person name="Park M.-J."/>
        </authorList>
    </citation>
    <scope>NUCLEOTIDE SEQUENCE [LARGE SCALE GENOMIC DNA]</scope>
    <source>
        <strain evidence="3 4">MEBiC13590</strain>
    </source>
</reference>
<dbReference type="Pfam" id="PF22725">
    <property type="entry name" value="GFO_IDH_MocA_C3"/>
    <property type="match status" value="1"/>
</dbReference>
<proteinExistence type="predicted"/>
<dbReference type="InterPro" id="IPR036291">
    <property type="entry name" value="NAD(P)-bd_dom_sf"/>
</dbReference>
<accession>A0A6N1VEJ8</accession>
<dbReference type="GO" id="GO:0000166">
    <property type="term" value="F:nucleotide binding"/>
    <property type="evidence" value="ECO:0007669"/>
    <property type="project" value="InterPro"/>
</dbReference>
<dbReference type="KEGG" id="orm:HTY61_11910"/>
<dbReference type="PANTHER" id="PTHR43708:SF8">
    <property type="entry name" value="OXIDOREDUCTASE"/>
    <property type="match status" value="1"/>
</dbReference>
<dbReference type="InterPro" id="IPR055170">
    <property type="entry name" value="GFO_IDH_MocA-like_dom"/>
</dbReference>
<dbReference type="PANTHER" id="PTHR43708">
    <property type="entry name" value="CONSERVED EXPRESSED OXIDOREDUCTASE (EUROFUNG)"/>
    <property type="match status" value="1"/>
</dbReference>
<dbReference type="InterPro" id="IPR000683">
    <property type="entry name" value="Gfo/Idh/MocA-like_OxRdtase_N"/>
</dbReference>
<evidence type="ECO:0000313" key="3">
    <source>
        <dbReference type="EMBL" id="QKV19108.1"/>
    </source>
</evidence>
<protein>
    <submittedName>
        <fullName evidence="3">Gfo/Idh/MocA family oxidoreductase</fullName>
    </submittedName>
</protein>
<dbReference type="EMBL" id="CP054836">
    <property type="protein sequence ID" value="QKV19108.1"/>
    <property type="molecule type" value="Genomic_DNA"/>
</dbReference>
<dbReference type="AlphaFoldDB" id="A0A6N1VEJ8"/>
<dbReference type="SUPFAM" id="SSF51735">
    <property type="entry name" value="NAD(P)-binding Rossmann-fold domains"/>
    <property type="match status" value="1"/>
</dbReference>
<keyword evidence="4" id="KW-1185">Reference proteome</keyword>
<dbReference type="RefSeq" id="WP_175277000.1">
    <property type="nucleotide sequence ID" value="NZ_CP054836.1"/>
</dbReference>
<evidence type="ECO:0000259" key="2">
    <source>
        <dbReference type="Pfam" id="PF22725"/>
    </source>
</evidence>
<evidence type="ECO:0000313" key="4">
    <source>
        <dbReference type="Proteomes" id="UP000509367"/>
    </source>
</evidence>
<sequence length="351" mass="39545">MTKSETVLSVAVIGAGYFAGFHVDAWLRNPDARLEAVADLDVEKARALLEAKGANGVDAVDSLPSLDARFDIIDIAAPPATHLSLIRQALPLANRAIICQKPFCNSLEDAREATRLAEEAGKLLIVHENFRFQPWYRVMRAELDAGRIGEPFQITFRLRPGDGQGADAYLSRQPYFQQMERFLIHETAIHWIDTFRYLMGEPKDVFADIRKLNPVIAGEDAGYFLYRYDDGRRAMFDGNRLADHAADNPRLTMGECLAEGSEGAIMLDGFGVLRFRQRGAVEWQQIECDYDRRNFGGDCVYHLQRHVTDHLLRGRQIENTAGDYLRNMEIEEALYRSAESGCVISTAAVRE</sequence>
<dbReference type="Gene3D" id="3.40.50.720">
    <property type="entry name" value="NAD(P)-binding Rossmann-like Domain"/>
    <property type="match status" value="1"/>
</dbReference>
<feature type="domain" description="Gfo/Idh/MocA-like oxidoreductase N-terminal" evidence="1">
    <location>
        <begin position="9"/>
        <end position="126"/>
    </location>
</feature>